<dbReference type="SMART" id="SM00387">
    <property type="entry name" value="HATPase_c"/>
    <property type="match status" value="1"/>
</dbReference>
<protein>
    <recommendedName>
        <fullName evidence="2">histidine kinase</fullName>
        <ecNumber evidence="2">2.7.13.3</ecNumber>
    </recommendedName>
</protein>
<dbReference type="AlphaFoldDB" id="A0A6G9AL62"/>
<sequence length="1239" mass="140890">MSNLVLAQSHEAASENGALFIKLFSADEYKNHDENFAIAQDKRGVMYFGNFGGILEYDGVNWRTIITTTQTKVSSLFYSRSGTMYVGARDEFGYLYPDKSGKLLFKSLANTINSSIGEISRIIEYKNQIYFISNKKIFILKNNKIKSISLSEQTRSVYSLDDKLALVQKNNAIVFLDKLSLKLSEQINTGLKDIVDIIPISSTTNLLFTEDSGIYKQSENSVSLFNCAATTLLTNSAVTSVYSYNKNTIAVWSAKKGLLLMNNDGSITKLSNSKEKIENSRVNSIFKDKDSNLWLALDNGLAQLSINSPISQFLASTNNFGSINGIIRYKGKLCLATNKGLFYLENSRFIPVNGINIGCWGLLQVNGNLLVASSNGVYLLSSLVSAPQRVNKEYSFCLVQGKINSNKVYVGNRDGLALITFTNNTTTYQQLEKYDANITNIFCDDTGDIWMESITRGIYRYSPTSGETNNYHYTSPNGELTRVGNHILQSDQGIILYNAKGVFQYNQPVNAFLPSPFLTEKNTKTNFSNKNWYGLISKDRYNNYWVTRGDDKNISYYKRTGTLFKKDTNRFLPLADVSIRTIHTDTNRIVWFGGSEELIRFDLAFKEKNAGPYQAFIRKITSGDSVLFNGYSVTGSLVDKSLDPDGDVVFNSQINDLKFDFSAASYAPNDKLQFQYYLDGFDSDWSDWTNQTTKEYTNLSPGSYTFYVKAKNIYGLESTDSSFSFTVKTPLYERWWAIIFYVLLGGFLLVTLIRWRLEKANRERQQLENLIKERTEEIVDQKLELEHQSEELAAKNDQLEKIDLIVQSINAEVDFSNLFQTILAKFSVIRNMDNGSFLIYDKVSDTFKFKALRGIQDLSAFESIELTLSQAKERYLAQSEEVYEDIFYKNNFQFTPLNNPIDNLNTPKSLLTITIKNEGTIEAFILLENISRSYAFDQRDISMLRNLKEHLIAAYIKTRLLENLENTLNDLKNTQGELIRQEKLASVGQLTKGIVDRILNPLNYVNNFSQSSDDLIDEIIEIIEKQKDTLPADTCEDLVVELKMLKNNQEKIQEHSNSTTRILKDMQKLLREKSKDFLETDLNSFIESKARTALQESKVNYKDFSVNLTLNLERNPIRTKLLPYEFGQVVQNLVSNACYTLFEKSKHTPGFAPEVLIETKTVKDHVLVRFRDNGKGIPQQEIEKIFSPFFTTKPTSKGTGLGLFMVKDIIETHKGKVEIISREGEFTELLVTLPTINTL</sequence>
<dbReference type="PANTHER" id="PTHR43547:SF2">
    <property type="entry name" value="HYBRID SIGNAL TRANSDUCTION HISTIDINE KINASE C"/>
    <property type="match status" value="1"/>
</dbReference>
<evidence type="ECO:0000256" key="1">
    <source>
        <dbReference type="ARBA" id="ARBA00000085"/>
    </source>
</evidence>
<evidence type="ECO:0000313" key="7">
    <source>
        <dbReference type="EMBL" id="QIP13187.1"/>
    </source>
</evidence>
<evidence type="ECO:0000256" key="4">
    <source>
        <dbReference type="SAM" id="Coils"/>
    </source>
</evidence>
<dbReference type="EC" id="2.7.13.3" evidence="2"/>
<dbReference type="InterPro" id="IPR013783">
    <property type="entry name" value="Ig-like_fold"/>
</dbReference>
<dbReference type="InterPro" id="IPR036890">
    <property type="entry name" value="HATPase_C_sf"/>
</dbReference>
<dbReference type="Proteomes" id="UP000501802">
    <property type="component" value="Chromosome"/>
</dbReference>
<dbReference type="CDD" id="cd00075">
    <property type="entry name" value="HATPase"/>
    <property type="match status" value="1"/>
</dbReference>
<dbReference type="Pfam" id="PF02518">
    <property type="entry name" value="HATPase_c"/>
    <property type="match status" value="1"/>
</dbReference>
<dbReference type="PANTHER" id="PTHR43547">
    <property type="entry name" value="TWO-COMPONENT HISTIDINE KINASE"/>
    <property type="match status" value="1"/>
</dbReference>
<evidence type="ECO:0000259" key="6">
    <source>
        <dbReference type="PROSITE" id="PS50109"/>
    </source>
</evidence>
<dbReference type="KEGG" id="spib:G8759_11405"/>
<dbReference type="Gene3D" id="3.30.565.10">
    <property type="entry name" value="Histidine kinase-like ATPase, C-terminal domain"/>
    <property type="match status" value="1"/>
</dbReference>
<keyword evidence="5" id="KW-0812">Transmembrane</keyword>
<dbReference type="InterPro" id="IPR004358">
    <property type="entry name" value="Sig_transdc_His_kin-like_C"/>
</dbReference>
<keyword evidence="4" id="KW-0175">Coiled coil</keyword>
<dbReference type="InterPro" id="IPR011123">
    <property type="entry name" value="Y_Y_Y"/>
</dbReference>
<accession>A0A6G9AL62</accession>
<feature type="domain" description="Histidine kinase" evidence="6">
    <location>
        <begin position="993"/>
        <end position="1237"/>
    </location>
</feature>
<dbReference type="PRINTS" id="PR00344">
    <property type="entry name" value="BCTRLSENSOR"/>
</dbReference>
<organism evidence="7 8">
    <name type="scientific">Spirosoma aureum</name>
    <dbReference type="NCBI Taxonomy" id="2692134"/>
    <lineage>
        <taxon>Bacteria</taxon>
        <taxon>Pseudomonadati</taxon>
        <taxon>Bacteroidota</taxon>
        <taxon>Cytophagia</taxon>
        <taxon>Cytophagales</taxon>
        <taxon>Cytophagaceae</taxon>
        <taxon>Spirosoma</taxon>
    </lineage>
</organism>
<dbReference type="InterPro" id="IPR015943">
    <property type="entry name" value="WD40/YVTN_repeat-like_dom_sf"/>
</dbReference>
<feature type="coiled-coil region" evidence="4">
    <location>
        <begin position="750"/>
        <end position="802"/>
    </location>
</feature>
<proteinExistence type="predicted"/>
<dbReference type="SUPFAM" id="SSF55874">
    <property type="entry name" value="ATPase domain of HSP90 chaperone/DNA topoisomerase II/histidine kinase"/>
    <property type="match status" value="1"/>
</dbReference>
<evidence type="ECO:0000313" key="8">
    <source>
        <dbReference type="Proteomes" id="UP000501802"/>
    </source>
</evidence>
<dbReference type="GO" id="GO:0000155">
    <property type="term" value="F:phosphorelay sensor kinase activity"/>
    <property type="evidence" value="ECO:0007669"/>
    <property type="project" value="TreeGrafter"/>
</dbReference>
<dbReference type="InterPro" id="IPR003594">
    <property type="entry name" value="HATPase_dom"/>
</dbReference>
<feature type="transmembrane region" description="Helical" evidence="5">
    <location>
        <begin position="735"/>
        <end position="755"/>
    </location>
</feature>
<evidence type="ECO:0000256" key="5">
    <source>
        <dbReference type="SAM" id="Phobius"/>
    </source>
</evidence>
<evidence type="ECO:0000256" key="3">
    <source>
        <dbReference type="ARBA" id="ARBA00022553"/>
    </source>
</evidence>
<dbReference type="EMBL" id="CP050063">
    <property type="protein sequence ID" value="QIP13187.1"/>
    <property type="molecule type" value="Genomic_DNA"/>
</dbReference>
<dbReference type="RefSeq" id="WP_167208016.1">
    <property type="nucleotide sequence ID" value="NZ_CP050063.1"/>
</dbReference>
<keyword evidence="5" id="KW-1133">Transmembrane helix</keyword>
<dbReference type="PROSITE" id="PS50109">
    <property type="entry name" value="HIS_KIN"/>
    <property type="match status" value="1"/>
</dbReference>
<dbReference type="Pfam" id="PF07495">
    <property type="entry name" value="Y_Y_Y"/>
    <property type="match status" value="1"/>
</dbReference>
<comment type="catalytic activity">
    <reaction evidence="1">
        <text>ATP + protein L-histidine = ADP + protein N-phospho-L-histidine.</text>
        <dbReference type="EC" id="2.7.13.3"/>
    </reaction>
</comment>
<keyword evidence="3" id="KW-0597">Phosphoprotein</keyword>
<dbReference type="Gene3D" id="1.10.287.130">
    <property type="match status" value="1"/>
</dbReference>
<dbReference type="SUPFAM" id="SSF55781">
    <property type="entry name" value="GAF domain-like"/>
    <property type="match status" value="1"/>
</dbReference>
<feature type="coiled-coil region" evidence="4">
    <location>
        <begin position="957"/>
        <end position="984"/>
    </location>
</feature>
<evidence type="ECO:0000256" key="2">
    <source>
        <dbReference type="ARBA" id="ARBA00012438"/>
    </source>
</evidence>
<dbReference type="SUPFAM" id="SSF63829">
    <property type="entry name" value="Calcium-dependent phosphotriesterase"/>
    <property type="match status" value="2"/>
</dbReference>
<gene>
    <name evidence="7" type="ORF">G8759_11405</name>
</gene>
<keyword evidence="5" id="KW-0472">Membrane</keyword>
<dbReference type="Gene3D" id="3.30.450.40">
    <property type="match status" value="1"/>
</dbReference>
<reference evidence="7 8" key="1">
    <citation type="submission" date="2020-03" db="EMBL/GenBank/DDBJ databases">
        <authorList>
            <person name="Kim M.K."/>
        </authorList>
    </citation>
    <scope>NUCLEOTIDE SEQUENCE [LARGE SCALE GENOMIC DNA]</scope>
    <source>
        <strain evidence="7 8">BT328</strain>
    </source>
</reference>
<keyword evidence="8" id="KW-1185">Reference proteome</keyword>
<dbReference type="InterPro" id="IPR005467">
    <property type="entry name" value="His_kinase_dom"/>
</dbReference>
<dbReference type="Gene3D" id="2.60.40.10">
    <property type="entry name" value="Immunoglobulins"/>
    <property type="match status" value="1"/>
</dbReference>
<name>A0A6G9AL62_9BACT</name>
<dbReference type="Gene3D" id="2.130.10.10">
    <property type="entry name" value="YVTN repeat-like/Quinoprotein amine dehydrogenase"/>
    <property type="match status" value="2"/>
</dbReference>
<dbReference type="InterPro" id="IPR029016">
    <property type="entry name" value="GAF-like_dom_sf"/>
</dbReference>